<reference evidence="3" key="1">
    <citation type="submission" date="2020-12" db="EMBL/GenBank/DDBJ databases">
        <title>Clostridium thailandense sp. nov., a novel acetogenic bacterium isolated from peat land soil in Thailand.</title>
        <authorList>
            <person name="Chaikitkaew S."/>
            <person name="Birkeland N.K."/>
        </authorList>
    </citation>
    <scope>NUCLEOTIDE SEQUENCE</scope>
    <source>
        <strain evidence="3">DSM 17425</strain>
    </source>
</reference>
<evidence type="ECO:0000313" key="4">
    <source>
        <dbReference type="Proteomes" id="UP000622687"/>
    </source>
</evidence>
<dbReference type="InterPro" id="IPR052163">
    <property type="entry name" value="DGC-Regulatory_Protein"/>
</dbReference>
<dbReference type="SMART" id="SM00091">
    <property type="entry name" value="PAS"/>
    <property type="match status" value="1"/>
</dbReference>
<organism evidence="3 4">
    <name type="scientific">Clostridium aciditolerans</name>
    <dbReference type="NCBI Taxonomy" id="339861"/>
    <lineage>
        <taxon>Bacteria</taxon>
        <taxon>Bacillati</taxon>
        <taxon>Bacillota</taxon>
        <taxon>Clostridia</taxon>
        <taxon>Eubacteriales</taxon>
        <taxon>Clostridiaceae</taxon>
        <taxon>Clostridium</taxon>
    </lineage>
</organism>
<dbReference type="SUPFAM" id="SSF55785">
    <property type="entry name" value="PYP-like sensor domain (PAS domain)"/>
    <property type="match status" value="1"/>
</dbReference>
<dbReference type="SMART" id="SM00267">
    <property type="entry name" value="GGDEF"/>
    <property type="match status" value="1"/>
</dbReference>
<dbReference type="PROSITE" id="PS50887">
    <property type="entry name" value="GGDEF"/>
    <property type="match status" value="1"/>
</dbReference>
<evidence type="ECO:0000313" key="3">
    <source>
        <dbReference type="EMBL" id="MBI6872646.1"/>
    </source>
</evidence>
<dbReference type="PANTHER" id="PTHR46663">
    <property type="entry name" value="DIGUANYLATE CYCLASE DGCT-RELATED"/>
    <property type="match status" value="1"/>
</dbReference>
<dbReference type="NCBIfam" id="TIGR00254">
    <property type="entry name" value="GGDEF"/>
    <property type="match status" value="1"/>
</dbReference>
<dbReference type="PANTHER" id="PTHR46663:SF2">
    <property type="entry name" value="GGDEF DOMAIN-CONTAINING PROTEIN"/>
    <property type="match status" value="1"/>
</dbReference>
<dbReference type="RefSeq" id="WP_211142140.1">
    <property type="nucleotide sequence ID" value="NZ_JAEEGB010000007.1"/>
</dbReference>
<dbReference type="InterPro" id="IPR000014">
    <property type="entry name" value="PAS"/>
</dbReference>
<protein>
    <submittedName>
        <fullName evidence="3">Sensor domain-containing diguanylate cyclase</fullName>
    </submittedName>
</protein>
<dbReference type="InterPro" id="IPR035965">
    <property type="entry name" value="PAS-like_dom_sf"/>
</dbReference>
<proteinExistence type="predicted"/>
<dbReference type="FunFam" id="3.30.70.270:FF:000001">
    <property type="entry name" value="Diguanylate cyclase domain protein"/>
    <property type="match status" value="1"/>
</dbReference>
<evidence type="ECO:0000259" key="2">
    <source>
        <dbReference type="PROSITE" id="PS50887"/>
    </source>
</evidence>
<keyword evidence="4" id="KW-1185">Reference proteome</keyword>
<dbReference type="PROSITE" id="PS50112">
    <property type="entry name" value="PAS"/>
    <property type="match status" value="1"/>
</dbReference>
<sequence>MDKILRDTLDCINEGAIVLNEKSEILYWNNYMEYLTDIKLENVLKSNIYSVLPGLNKKYFKDLIENVMQNECKMFLSAAMHKGLISSDKKLNLKISKLKSDDRKVILIEFIDVTNQFLHIEQLRKYVHDLYKLNKELKEKEKIIKNLAYYDKLTGVANRTLFYKYAEKFLDSAKRNNSLLGLMFIDVNKFKYINDTYGHEIGDKVLIKVADILTKATRKNDVVARYGGDEFLILLPDIKSLDNYKPIVSRIINNKNKTINNEKQINISLSIGVSFYPKNGDTINELIVKADKAMYVAKNKDGEDNYFCDI</sequence>
<comment type="caution">
    <text evidence="3">The sequence shown here is derived from an EMBL/GenBank/DDBJ whole genome shotgun (WGS) entry which is preliminary data.</text>
</comment>
<dbReference type="InterPro" id="IPR000160">
    <property type="entry name" value="GGDEF_dom"/>
</dbReference>
<dbReference type="InterPro" id="IPR043128">
    <property type="entry name" value="Rev_trsase/Diguanyl_cyclase"/>
</dbReference>
<dbReference type="CDD" id="cd01949">
    <property type="entry name" value="GGDEF"/>
    <property type="match status" value="1"/>
</dbReference>
<dbReference type="Proteomes" id="UP000622687">
    <property type="component" value="Unassembled WGS sequence"/>
</dbReference>
<accession>A0A934HQK5</accession>
<evidence type="ECO:0000259" key="1">
    <source>
        <dbReference type="PROSITE" id="PS50112"/>
    </source>
</evidence>
<feature type="domain" description="GGDEF" evidence="2">
    <location>
        <begin position="178"/>
        <end position="310"/>
    </location>
</feature>
<dbReference type="InterPro" id="IPR029787">
    <property type="entry name" value="Nucleotide_cyclase"/>
</dbReference>
<dbReference type="CDD" id="cd00130">
    <property type="entry name" value="PAS"/>
    <property type="match status" value="1"/>
</dbReference>
<name>A0A934HQK5_9CLOT</name>
<feature type="domain" description="PAS" evidence="1">
    <location>
        <begin position="1"/>
        <end position="71"/>
    </location>
</feature>
<dbReference type="Gene3D" id="3.30.450.20">
    <property type="entry name" value="PAS domain"/>
    <property type="match status" value="1"/>
</dbReference>
<dbReference type="SUPFAM" id="SSF55073">
    <property type="entry name" value="Nucleotide cyclase"/>
    <property type="match status" value="1"/>
</dbReference>
<dbReference type="Pfam" id="PF00990">
    <property type="entry name" value="GGDEF"/>
    <property type="match status" value="1"/>
</dbReference>
<dbReference type="Gene3D" id="3.30.70.270">
    <property type="match status" value="1"/>
</dbReference>
<dbReference type="AlphaFoldDB" id="A0A934HQK5"/>
<gene>
    <name evidence="3" type="ORF">I6U51_07965</name>
</gene>
<dbReference type="EMBL" id="JAEEGB010000007">
    <property type="protein sequence ID" value="MBI6872646.1"/>
    <property type="molecule type" value="Genomic_DNA"/>
</dbReference>